<name>A0A218XPD4_PUNGR</name>
<feature type="region of interest" description="Disordered" evidence="8">
    <location>
        <begin position="174"/>
        <end position="212"/>
    </location>
</feature>
<dbReference type="OrthoDB" id="2133778at2759"/>
<dbReference type="PANTHER" id="PTHR31752">
    <property type="entry name" value="AUXIN EFFLUX CARRIER COMPONENT 1B-RELATED"/>
    <property type="match status" value="1"/>
</dbReference>
<evidence type="ECO:0000256" key="7">
    <source>
        <dbReference type="ARBA" id="ARBA00023294"/>
    </source>
</evidence>
<dbReference type="Proteomes" id="UP000197138">
    <property type="component" value="Unassembled WGS sequence"/>
</dbReference>
<dbReference type="GO" id="GO:0005886">
    <property type="term" value="C:plasma membrane"/>
    <property type="evidence" value="ECO:0007669"/>
    <property type="project" value="TreeGrafter"/>
</dbReference>
<evidence type="ECO:0000313" key="12">
    <source>
        <dbReference type="Proteomes" id="UP000197138"/>
    </source>
</evidence>
<feature type="transmembrane region" description="Helical" evidence="9">
    <location>
        <begin position="356"/>
        <end position="380"/>
    </location>
</feature>
<evidence type="ECO:0000256" key="5">
    <source>
        <dbReference type="ARBA" id="ARBA00022989"/>
    </source>
</evidence>
<reference evidence="10" key="2">
    <citation type="submission" date="2017-06" db="EMBL/GenBank/DDBJ databases">
        <title>The pomegranate genome and the genomics of punicalagin biosynthesis.</title>
        <authorList>
            <person name="Xu C."/>
        </authorList>
    </citation>
    <scope>NUCLEOTIDE SEQUENCE [LARGE SCALE GENOMIC DNA]</scope>
    <source>
        <tissue evidence="10">Fresh leaf</tissue>
    </source>
</reference>
<dbReference type="GO" id="GO:0010329">
    <property type="term" value="F:auxin efflux transmembrane transporter activity"/>
    <property type="evidence" value="ECO:0007669"/>
    <property type="project" value="TreeGrafter"/>
</dbReference>
<evidence type="ECO:0000256" key="1">
    <source>
        <dbReference type="ARBA" id="ARBA00004127"/>
    </source>
</evidence>
<dbReference type="Proteomes" id="UP000233551">
    <property type="component" value="Unassembled WGS sequence"/>
</dbReference>
<gene>
    <name evidence="10" type="ORF">CDL15_Pgr010956</name>
    <name evidence="11" type="ORF">CRG98_046134</name>
</gene>
<evidence type="ECO:0000256" key="2">
    <source>
        <dbReference type="ARBA" id="ARBA00009177"/>
    </source>
</evidence>
<dbReference type="GeneID" id="116210313"/>
<dbReference type="GO" id="GO:0005783">
    <property type="term" value="C:endoplasmic reticulum"/>
    <property type="evidence" value="ECO:0007669"/>
    <property type="project" value="TreeGrafter"/>
</dbReference>
<dbReference type="AlphaFoldDB" id="A0A218XPD4"/>
<reference evidence="12" key="1">
    <citation type="journal article" date="2017" name="Plant J.">
        <title>The pomegranate (Punica granatum L.) genome and the genomics of punicalagin biosynthesis.</title>
        <authorList>
            <person name="Qin G."/>
            <person name="Xu C."/>
            <person name="Ming R."/>
            <person name="Tang H."/>
            <person name="Guyot R."/>
            <person name="Kramer E.M."/>
            <person name="Hu Y."/>
            <person name="Yi X."/>
            <person name="Qi Y."/>
            <person name="Xu X."/>
            <person name="Gao Z."/>
            <person name="Pan H."/>
            <person name="Jian J."/>
            <person name="Tian Y."/>
            <person name="Yue Z."/>
            <person name="Xu Y."/>
        </authorList>
    </citation>
    <scope>NUCLEOTIDE SEQUENCE [LARGE SCALE GENOMIC DNA]</scope>
    <source>
        <strain evidence="12">cv. Dabenzi</strain>
    </source>
</reference>
<dbReference type="Pfam" id="PF03547">
    <property type="entry name" value="Mem_trans"/>
    <property type="match status" value="1"/>
</dbReference>
<reference evidence="11 13" key="3">
    <citation type="submission" date="2017-11" db="EMBL/GenBank/DDBJ databases">
        <title>De-novo sequencing of pomegranate (Punica granatum L.) genome.</title>
        <authorList>
            <person name="Akparov Z."/>
            <person name="Amiraslanov A."/>
            <person name="Hajiyeva S."/>
            <person name="Abbasov M."/>
            <person name="Kaur K."/>
            <person name="Hamwieh A."/>
            <person name="Solovyev V."/>
            <person name="Salamov A."/>
            <person name="Braich B."/>
            <person name="Kosarev P."/>
            <person name="Mahmoud A."/>
            <person name="Hajiyev E."/>
            <person name="Babayeva S."/>
            <person name="Izzatullayeva V."/>
            <person name="Mammadov A."/>
            <person name="Mammadov A."/>
            <person name="Sharifova S."/>
            <person name="Ojaghi J."/>
            <person name="Eynullazada K."/>
            <person name="Bayramov B."/>
            <person name="Abdulazimova A."/>
            <person name="Shahmuradov I."/>
        </authorList>
    </citation>
    <scope>NUCLEOTIDE SEQUENCE [LARGE SCALE GENOMIC DNA]</scope>
    <source>
        <strain evidence="11">AG2017</strain>
        <strain evidence="13">cv. AG2017</strain>
        <tissue evidence="11">Leaf</tissue>
    </source>
</reference>
<protein>
    <submittedName>
        <fullName evidence="10">Uncharacterized protein</fullName>
    </submittedName>
</protein>
<feature type="transmembrane region" description="Helical" evidence="9">
    <location>
        <begin position="140"/>
        <end position="160"/>
    </location>
</feature>
<feature type="transmembrane region" description="Helical" evidence="9">
    <location>
        <begin position="234"/>
        <end position="256"/>
    </location>
</feature>
<keyword evidence="3" id="KW-0813">Transport</keyword>
<keyword evidence="7" id="KW-0927">Auxin signaling pathway</keyword>
<proteinExistence type="inferred from homology"/>
<keyword evidence="6 9" id="KW-0472">Membrane</keyword>
<feature type="transmembrane region" description="Helical" evidence="9">
    <location>
        <begin position="72"/>
        <end position="92"/>
    </location>
</feature>
<evidence type="ECO:0000256" key="3">
    <source>
        <dbReference type="ARBA" id="ARBA00022448"/>
    </source>
</evidence>
<dbReference type="InterPro" id="IPR004776">
    <property type="entry name" value="Mem_transp_PIN-like"/>
</dbReference>
<keyword evidence="13" id="KW-1185">Reference proteome</keyword>
<dbReference type="GO" id="GO:0009734">
    <property type="term" value="P:auxin-activated signaling pathway"/>
    <property type="evidence" value="ECO:0007669"/>
    <property type="project" value="UniProtKB-KW"/>
</dbReference>
<evidence type="ECO:0000313" key="10">
    <source>
        <dbReference type="EMBL" id="OWM86132.1"/>
    </source>
</evidence>
<evidence type="ECO:0000256" key="9">
    <source>
        <dbReference type="SAM" id="Phobius"/>
    </source>
</evidence>
<feature type="transmembrane region" description="Helical" evidence="9">
    <location>
        <begin position="42"/>
        <end position="60"/>
    </location>
</feature>
<comment type="caution">
    <text evidence="10">The sequence shown here is derived from an EMBL/GenBank/DDBJ whole genome shotgun (WGS) entry which is preliminary data.</text>
</comment>
<sequence length="384" mass="41693">MIGFEDISKVVVGMVPLYVALLLGYGSVRWWRLFTPEQCDGINRFICLFIFPLFSFDFTANVDPFLMNYRLIAADAVSKVITIMGFALWWAWARFGAGGPRPSGSLNSCVTGFSLSTLTNLLVVGVPAMSPMYGPLGMDLVIQLSVVQSLVWFPLLLMFLEFRKTRMESLQMASSGGVGANSTSSDDHRHDQTNERDIEGTGNLEADNMNPNVIAERSDSSSRWGFMRVAGIKLAMNPNVIAVVLGVAWALAAHWLKFKMPGVIKGSISILSRAGTGTAMFNIGIFMATQKKIIACGKGPTALGMILRFIVGPAVMAFSSFVMGLHGDPFRIAIIQAALPQSIASFVYAKEYGLHANVISTAVVFGTLVSLPLLIGYYAALQYL</sequence>
<evidence type="ECO:0000256" key="8">
    <source>
        <dbReference type="SAM" id="MobiDB-lite"/>
    </source>
</evidence>
<comment type="similarity">
    <text evidence="2">Belongs to the auxin efflux carrier (TC 2.A.69.1) family.</text>
</comment>
<evidence type="ECO:0000256" key="4">
    <source>
        <dbReference type="ARBA" id="ARBA00022692"/>
    </source>
</evidence>
<dbReference type="GO" id="GO:0009926">
    <property type="term" value="P:auxin polar transport"/>
    <property type="evidence" value="ECO:0007669"/>
    <property type="project" value="TreeGrafter"/>
</dbReference>
<feature type="transmembrane region" description="Helical" evidence="9">
    <location>
        <begin position="104"/>
        <end position="128"/>
    </location>
</feature>
<dbReference type="EMBL" id="PGOL01006565">
    <property type="protein sequence ID" value="PKI33485.1"/>
    <property type="molecule type" value="Genomic_DNA"/>
</dbReference>
<evidence type="ECO:0000256" key="6">
    <source>
        <dbReference type="ARBA" id="ARBA00023136"/>
    </source>
</evidence>
<organism evidence="10 12">
    <name type="scientific">Punica granatum</name>
    <name type="common">Pomegranate</name>
    <dbReference type="NCBI Taxonomy" id="22663"/>
    <lineage>
        <taxon>Eukaryota</taxon>
        <taxon>Viridiplantae</taxon>
        <taxon>Streptophyta</taxon>
        <taxon>Embryophyta</taxon>
        <taxon>Tracheophyta</taxon>
        <taxon>Spermatophyta</taxon>
        <taxon>Magnoliopsida</taxon>
        <taxon>eudicotyledons</taxon>
        <taxon>Gunneridae</taxon>
        <taxon>Pentapetalae</taxon>
        <taxon>rosids</taxon>
        <taxon>malvids</taxon>
        <taxon>Myrtales</taxon>
        <taxon>Lythraceae</taxon>
        <taxon>Punica</taxon>
    </lineage>
</organism>
<dbReference type="PANTHER" id="PTHR31752:SF2">
    <property type="entry name" value="AUXIN EFFLUX CARRIER COMPONENT 5"/>
    <property type="match status" value="1"/>
</dbReference>
<comment type="subcellular location">
    <subcellularLocation>
        <location evidence="1">Endomembrane system</location>
        <topology evidence="1">Multi-pass membrane protein</topology>
    </subcellularLocation>
</comment>
<dbReference type="InterPro" id="IPR051107">
    <property type="entry name" value="Auxin_Efflux_Carrier"/>
</dbReference>
<feature type="transmembrane region" description="Helical" evidence="9">
    <location>
        <begin position="301"/>
        <end position="324"/>
    </location>
</feature>
<dbReference type="EMBL" id="MTKT01001090">
    <property type="protein sequence ID" value="OWM86132.1"/>
    <property type="molecule type" value="Genomic_DNA"/>
</dbReference>
<feature type="transmembrane region" description="Helical" evidence="9">
    <location>
        <begin position="12"/>
        <end position="30"/>
    </location>
</feature>
<keyword evidence="4 9" id="KW-0812">Transmembrane</keyword>
<feature type="compositionally biased region" description="Basic and acidic residues" evidence="8">
    <location>
        <begin position="185"/>
        <end position="199"/>
    </location>
</feature>
<evidence type="ECO:0000313" key="13">
    <source>
        <dbReference type="Proteomes" id="UP000233551"/>
    </source>
</evidence>
<keyword evidence="5 9" id="KW-1133">Transmembrane helix</keyword>
<evidence type="ECO:0000313" key="11">
    <source>
        <dbReference type="EMBL" id="PKI33485.1"/>
    </source>
</evidence>
<feature type="transmembrane region" description="Helical" evidence="9">
    <location>
        <begin position="268"/>
        <end position="289"/>
    </location>
</feature>
<accession>A0A218XPD4</accession>